<reference evidence="3 4" key="1">
    <citation type="submission" date="2021-03" db="EMBL/GenBank/DDBJ databases">
        <title>Genomic Encyclopedia of Type Strains, Phase IV (KMG-IV): sequencing the most valuable type-strain genomes for metagenomic binning, comparative biology and taxonomic classification.</title>
        <authorList>
            <person name="Goeker M."/>
        </authorList>
    </citation>
    <scope>NUCLEOTIDE SEQUENCE [LARGE SCALE GENOMIC DNA]</scope>
    <source>
        <strain evidence="3 4">DSM 24950</strain>
    </source>
</reference>
<evidence type="ECO:0000313" key="3">
    <source>
        <dbReference type="EMBL" id="MBP1960907.1"/>
    </source>
</evidence>
<sequence>MSQTCNYCSKNEALNNLMIEIGQLRVSTLFLFREQTYKGRCIVALNEHHSEFFHLSQEMQDAYMRDIAQVASAIERAFKPDKINYGAFGDTMPHVHFHVVPKYKDGYTWGKMFEMNPPDNKQLTEEEYGEIIHLLKQQL</sequence>
<dbReference type="SUPFAM" id="SSF54197">
    <property type="entry name" value="HIT-like"/>
    <property type="match status" value="1"/>
</dbReference>
<keyword evidence="3" id="KW-0808">Transferase</keyword>
<dbReference type="InterPro" id="IPR011146">
    <property type="entry name" value="HIT-like"/>
</dbReference>
<proteinExistence type="predicted"/>
<dbReference type="Proteomes" id="UP001519344">
    <property type="component" value="Unassembled WGS sequence"/>
</dbReference>
<dbReference type="GO" id="GO:0016787">
    <property type="term" value="F:hydrolase activity"/>
    <property type="evidence" value="ECO:0007669"/>
    <property type="project" value="UniProtKB-KW"/>
</dbReference>
<comment type="caution">
    <text evidence="3">The sequence shown here is derived from an EMBL/GenBank/DDBJ whole genome shotgun (WGS) entry which is preliminary data.</text>
</comment>
<dbReference type="RefSeq" id="WP_167056633.1">
    <property type="nucleotide sequence ID" value="NZ_JAAOZR010000013.1"/>
</dbReference>
<dbReference type="EMBL" id="JAGGKV010000001">
    <property type="protein sequence ID" value="MBP1960907.1"/>
    <property type="molecule type" value="Genomic_DNA"/>
</dbReference>
<dbReference type="Gene3D" id="3.30.428.10">
    <property type="entry name" value="HIT-like"/>
    <property type="match status" value="1"/>
</dbReference>
<dbReference type="GO" id="GO:0016301">
    <property type="term" value="F:kinase activity"/>
    <property type="evidence" value="ECO:0007669"/>
    <property type="project" value="UniProtKB-KW"/>
</dbReference>
<gene>
    <name evidence="3" type="ORF">J2Z65_000101</name>
</gene>
<accession>A0ABS4HQL1</accession>
<name>A0ABS4HQL1_9BACL</name>
<evidence type="ECO:0000256" key="1">
    <source>
        <dbReference type="PROSITE-ProRule" id="PRU00464"/>
    </source>
</evidence>
<keyword evidence="4" id="KW-1185">Reference proteome</keyword>
<organism evidence="3 4">
    <name type="scientific">Paenibacillus aceris</name>
    <dbReference type="NCBI Taxonomy" id="869555"/>
    <lineage>
        <taxon>Bacteria</taxon>
        <taxon>Bacillati</taxon>
        <taxon>Bacillota</taxon>
        <taxon>Bacilli</taxon>
        <taxon>Bacillales</taxon>
        <taxon>Paenibacillaceae</taxon>
        <taxon>Paenibacillus</taxon>
    </lineage>
</organism>
<keyword evidence="3" id="KW-0418">Kinase</keyword>
<feature type="domain" description="HIT" evidence="2">
    <location>
        <begin position="6"/>
        <end position="109"/>
    </location>
</feature>
<dbReference type="InterPro" id="IPR036265">
    <property type="entry name" value="HIT-like_sf"/>
</dbReference>
<evidence type="ECO:0000313" key="4">
    <source>
        <dbReference type="Proteomes" id="UP001519344"/>
    </source>
</evidence>
<keyword evidence="3" id="KW-0378">Hydrolase</keyword>
<dbReference type="PROSITE" id="PS51084">
    <property type="entry name" value="HIT_2"/>
    <property type="match status" value="1"/>
</dbReference>
<feature type="short sequence motif" description="Histidine triad motif" evidence="1">
    <location>
        <begin position="94"/>
        <end position="98"/>
    </location>
</feature>
<evidence type="ECO:0000259" key="2">
    <source>
        <dbReference type="PROSITE" id="PS51084"/>
    </source>
</evidence>
<protein>
    <submittedName>
        <fullName evidence="3">Diadenosine tetraphosphate (Ap4A) HIT family hydrolase</fullName>
    </submittedName>
</protein>
<dbReference type="Pfam" id="PF01230">
    <property type="entry name" value="HIT"/>
    <property type="match status" value="1"/>
</dbReference>